<gene>
    <name evidence="2" type="ORF">AYBTSS11_LOCUS13924</name>
</gene>
<name>A0AA86SQY6_9FABA</name>
<organism evidence="2 3">
    <name type="scientific">Sphenostylis stenocarpa</name>
    <dbReference type="NCBI Taxonomy" id="92480"/>
    <lineage>
        <taxon>Eukaryota</taxon>
        <taxon>Viridiplantae</taxon>
        <taxon>Streptophyta</taxon>
        <taxon>Embryophyta</taxon>
        <taxon>Tracheophyta</taxon>
        <taxon>Spermatophyta</taxon>
        <taxon>Magnoliopsida</taxon>
        <taxon>eudicotyledons</taxon>
        <taxon>Gunneridae</taxon>
        <taxon>Pentapetalae</taxon>
        <taxon>rosids</taxon>
        <taxon>fabids</taxon>
        <taxon>Fabales</taxon>
        <taxon>Fabaceae</taxon>
        <taxon>Papilionoideae</taxon>
        <taxon>50 kb inversion clade</taxon>
        <taxon>NPAAA clade</taxon>
        <taxon>indigoferoid/millettioid clade</taxon>
        <taxon>Phaseoleae</taxon>
        <taxon>Sphenostylis</taxon>
    </lineage>
</organism>
<keyword evidence="1" id="KW-0732">Signal</keyword>
<evidence type="ECO:0000313" key="2">
    <source>
        <dbReference type="EMBL" id="CAJ1949834.1"/>
    </source>
</evidence>
<dbReference type="Proteomes" id="UP001189624">
    <property type="component" value="Chromosome 4"/>
</dbReference>
<dbReference type="Gramene" id="rna-AYBTSS11_LOCUS13924">
    <property type="protein sequence ID" value="CAJ1949834.1"/>
    <property type="gene ID" value="gene-AYBTSS11_LOCUS13924"/>
</dbReference>
<proteinExistence type="predicted"/>
<keyword evidence="3" id="KW-1185">Reference proteome</keyword>
<evidence type="ECO:0008006" key="4">
    <source>
        <dbReference type="Google" id="ProtNLM"/>
    </source>
</evidence>
<protein>
    <recommendedName>
        <fullName evidence="4">RNase H type-1 domain-containing protein</fullName>
    </recommendedName>
</protein>
<feature type="chain" id="PRO_5041676144" description="RNase H type-1 domain-containing protein" evidence="1">
    <location>
        <begin position="25"/>
        <end position="98"/>
    </location>
</feature>
<evidence type="ECO:0000313" key="3">
    <source>
        <dbReference type="Proteomes" id="UP001189624"/>
    </source>
</evidence>
<feature type="signal peptide" evidence="1">
    <location>
        <begin position="1"/>
        <end position="24"/>
    </location>
</feature>
<evidence type="ECO:0000256" key="1">
    <source>
        <dbReference type="SAM" id="SignalP"/>
    </source>
</evidence>
<dbReference type="EMBL" id="OY731401">
    <property type="protein sequence ID" value="CAJ1949834.1"/>
    <property type="molecule type" value="Genomic_DNA"/>
</dbReference>
<reference evidence="2" key="1">
    <citation type="submission" date="2023-10" db="EMBL/GenBank/DDBJ databases">
        <authorList>
            <person name="Domelevo Entfellner J.-B."/>
        </authorList>
    </citation>
    <scope>NUCLEOTIDE SEQUENCE</scope>
</reference>
<accession>A0AA86SQY6</accession>
<dbReference type="AlphaFoldDB" id="A0AA86SQY6"/>
<sequence length="98" mass="10959">MVMDCAPLVLVARLACWWLEQCNRENCASGWSIIAERDGMLVAGMMADIVSERADMLVVGMLVARGWSIIVLEAGAELCWWLEQRGLTWWLEQNCVGG</sequence>